<evidence type="ECO:0000256" key="1">
    <source>
        <dbReference type="ARBA" id="ARBA00022441"/>
    </source>
</evidence>
<dbReference type="RefSeq" id="WP_254572963.1">
    <property type="nucleotide sequence ID" value="NZ_CP098502.1"/>
</dbReference>
<feature type="region of interest" description="Disordered" evidence="3">
    <location>
        <begin position="45"/>
        <end position="66"/>
    </location>
</feature>
<dbReference type="Proteomes" id="UP001056035">
    <property type="component" value="Chromosome"/>
</dbReference>
<keyword evidence="1" id="KW-0880">Kelch repeat</keyword>
<dbReference type="InterPro" id="IPR051746">
    <property type="entry name" value="Kelch_domain_containing_8"/>
</dbReference>
<dbReference type="PANTHER" id="PTHR46260:SF3">
    <property type="entry name" value="RING-TYPE DOMAIN-CONTAINING PROTEIN"/>
    <property type="match status" value="1"/>
</dbReference>
<evidence type="ECO:0008006" key="6">
    <source>
        <dbReference type="Google" id="ProtNLM"/>
    </source>
</evidence>
<reference evidence="4 5" key="1">
    <citation type="submission" date="2022-06" db="EMBL/GenBank/DDBJ databases">
        <title>Paraconexibacter antarcticus.</title>
        <authorList>
            <person name="Kim C.S."/>
        </authorList>
    </citation>
    <scope>NUCLEOTIDE SEQUENCE [LARGE SCALE GENOMIC DNA]</scope>
    <source>
        <strain evidence="4 5">02-257</strain>
    </source>
</reference>
<organism evidence="4 5">
    <name type="scientific">Paraconexibacter antarcticus</name>
    <dbReference type="NCBI Taxonomy" id="2949664"/>
    <lineage>
        <taxon>Bacteria</taxon>
        <taxon>Bacillati</taxon>
        <taxon>Actinomycetota</taxon>
        <taxon>Thermoleophilia</taxon>
        <taxon>Solirubrobacterales</taxon>
        <taxon>Paraconexibacteraceae</taxon>
        <taxon>Paraconexibacter</taxon>
    </lineage>
</organism>
<keyword evidence="5" id="KW-1185">Reference proteome</keyword>
<feature type="compositionally biased region" description="Low complexity" evidence="3">
    <location>
        <begin position="45"/>
        <end position="57"/>
    </location>
</feature>
<sequence length="360" mass="37476">MRARNWTAAAVAVTVAAAAGCGGSSSADAPKGAATSARRGGAATAAASATRAASATPRPGPPLAGIPINRWQALPHALLSRSEVSAARVGDTAYVVGGFRSNLRSTAAVEALDLRTSRWRQAVPLPQPLNHMNAVGYRGALYVLGGYTQTGDTSAGATARFWRLDPTTHRWQRLPDAPVARAAAGAAVLGDRLYVAGGRNDQSTTLTSLAIYDFRTRRWKVGPPLHRGREHVAAVAAAGAVWVLGGRALGQGNFTDVERYVPGARAWEQRAPMPLARSSFQAVVAKGRIVAVGGEDAGSTFSEVDGLSLRTGRWHRLPDLPSARHGLGLVAAGPLVWAIEGGPAAGLTTSDTVQRLRLGR</sequence>
<protein>
    <recommendedName>
        <fullName evidence="6">Galactose oxidase</fullName>
    </recommendedName>
</protein>
<accession>A0ABY5DZN1</accession>
<dbReference type="PROSITE" id="PS51257">
    <property type="entry name" value="PROKAR_LIPOPROTEIN"/>
    <property type="match status" value="1"/>
</dbReference>
<dbReference type="SUPFAM" id="SSF117281">
    <property type="entry name" value="Kelch motif"/>
    <property type="match status" value="2"/>
</dbReference>
<dbReference type="Pfam" id="PF24681">
    <property type="entry name" value="Kelch_KLHDC2_KLHL20_DRC7"/>
    <property type="match status" value="1"/>
</dbReference>
<evidence type="ECO:0000256" key="2">
    <source>
        <dbReference type="ARBA" id="ARBA00022737"/>
    </source>
</evidence>
<dbReference type="InterPro" id="IPR015915">
    <property type="entry name" value="Kelch-typ_b-propeller"/>
</dbReference>
<evidence type="ECO:0000313" key="5">
    <source>
        <dbReference type="Proteomes" id="UP001056035"/>
    </source>
</evidence>
<dbReference type="InterPro" id="IPR006652">
    <property type="entry name" value="Kelch_1"/>
</dbReference>
<proteinExistence type="predicted"/>
<dbReference type="SMART" id="SM00612">
    <property type="entry name" value="Kelch"/>
    <property type="match status" value="5"/>
</dbReference>
<gene>
    <name evidence="4" type="ORF">NBH00_08810</name>
</gene>
<evidence type="ECO:0000313" key="4">
    <source>
        <dbReference type="EMBL" id="UTI66292.1"/>
    </source>
</evidence>
<name>A0ABY5DZN1_9ACTN</name>
<evidence type="ECO:0000256" key="3">
    <source>
        <dbReference type="SAM" id="MobiDB-lite"/>
    </source>
</evidence>
<keyword evidence="2" id="KW-0677">Repeat</keyword>
<dbReference type="Pfam" id="PF01344">
    <property type="entry name" value="Kelch_1"/>
    <property type="match status" value="1"/>
</dbReference>
<dbReference type="Gene3D" id="2.120.10.80">
    <property type="entry name" value="Kelch-type beta propeller"/>
    <property type="match status" value="2"/>
</dbReference>
<dbReference type="PANTHER" id="PTHR46260">
    <property type="entry name" value="RING-TYPE DOMAIN-CONTAINING PROTEIN"/>
    <property type="match status" value="1"/>
</dbReference>
<dbReference type="EMBL" id="CP098502">
    <property type="protein sequence ID" value="UTI66292.1"/>
    <property type="molecule type" value="Genomic_DNA"/>
</dbReference>